<dbReference type="PANTHER" id="PTHR24345">
    <property type="entry name" value="SERINE/THREONINE-PROTEIN KINASE PLK"/>
    <property type="match status" value="1"/>
</dbReference>
<name>A0A5K1VS39_ENTHI</name>
<keyword evidence="3" id="KW-0547">Nucleotide-binding</keyword>
<dbReference type="Proteomes" id="UP000078387">
    <property type="component" value="Unassembled WGS sequence"/>
</dbReference>
<keyword evidence="5" id="KW-0067">ATP-binding</keyword>
<dbReference type="SMART" id="SM00220">
    <property type="entry name" value="S_TKc"/>
    <property type="match status" value="1"/>
</dbReference>
<evidence type="ECO:0000313" key="8">
    <source>
        <dbReference type="Proteomes" id="UP000078387"/>
    </source>
</evidence>
<dbReference type="OMA" id="MQHTQSQ"/>
<dbReference type="EMBL" id="BDEQ01000001">
    <property type="protein sequence ID" value="GAT93617.1"/>
    <property type="molecule type" value="Genomic_DNA"/>
</dbReference>
<dbReference type="PROSITE" id="PS00108">
    <property type="entry name" value="PROTEIN_KINASE_ST"/>
    <property type="match status" value="1"/>
</dbReference>
<keyword evidence="1" id="KW-0723">Serine/threonine-protein kinase</keyword>
<dbReference type="VEuPathDB" id="AmoebaDB:EHI7A_062470"/>
<dbReference type="AlphaFoldDB" id="A0A5K1VS39"/>
<evidence type="ECO:0000259" key="6">
    <source>
        <dbReference type="PROSITE" id="PS50011"/>
    </source>
</evidence>
<dbReference type="Pfam" id="PF00069">
    <property type="entry name" value="Pkinase"/>
    <property type="match status" value="1"/>
</dbReference>
<reference evidence="7 8" key="1">
    <citation type="submission" date="2016-05" db="EMBL/GenBank/DDBJ databases">
        <title>First whole genome sequencing of Entamoeba histolytica HM1:IMSS-clone-6.</title>
        <authorList>
            <person name="Mukherjee Avik.K."/>
            <person name="Izumyama S."/>
            <person name="Nakada-Tsukui K."/>
            <person name="Nozaki T."/>
        </authorList>
    </citation>
    <scope>NUCLEOTIDE SEQUENCE [LARGE SCALE GENOMIC DNA]</scope>
    <source>
        <strain evidence="7 8">HM1:IMSS clone 6</strain>
    </source>
</reference>
<evidence type="ECO:0000256" key="2">
    <source>
        <dbReference type="ARBA" id="ARBA00022679"/>
    </source>
</evidence>
<dbReference type="VEuPathDB" id="AmoebaDB:EHI8A_065490"/>
<evidence type="ECO:0000256" key="3">
    <source>
        <dbReference type="ARBA" id="ARBA00022741"/>
    </source>
</evidence>
<dbReference type="VEuPathDB" id="AmoebaDB:KM1_123110"/>
<dbReference type="Gene3D" id="1.10.510.10">
    <property type="entry name" value="Transferase(Phosphotransferase) domain 1"/>
    <property type="match status" value="1"/>
</dbReference>
<sequence length="333" mass="38690">MQHTQNQPPQQNLLFFPSYIDENKKDQSLRNSLLSSNEYNTKYYFCPISKIYRTPPIPSKRITHYQKLFVEGIPPPTDELEKRFVNMKLIGTGSYWNVYKCYDNKTHQIKVVKVSIRTNHLINYKKECSSMKILQNKTMYLALNEEMYYDSINFYAIMPKFETTVWDLLISKEMNNSEIIFTMWCVLMGLKIMNIYDLVHLDVKLENLLIDKNGMVKLGDFGTSTKVGDVVHSDECGEGRYLAPEVLQGHALFESDVYSLGICLFEMVSRKIFNPLSFKSGFGDKSLLKFFKNEALRDMFLNFTSSVPTKRGTPSLLVNYSIFETNDIMSIQL</sequence>
<evidence type="ECO:0000256" key="4">
    <source>
        <dbReference type="ARBA" id="ARBA00022777"/>
    </source>
</evidence>
<evidence type="ECO:0000256" key="5">
    <source>
        <dbReference type="ARBA" id="ARBA00022840"/>
    </source>
</evidence>
<dbReference type="CDD" id="cd00180">
    <property type="entry name" value="PKc"/>
    <property type="match status" value="1"/>
</dbReference>
<dbReference type="InterPro" id="IPR011009">
    <property type="entry name" value="Kinase-like_dom_sf"/>
</dbReference>
<keyword evidence="2" id="KW-0808">Transferase</keyword>
<accession>A0A5K1VS39</accession>
<organism evidence="7 8">
    <name type="scientific">Entamoeba histolytica</name>
    <dbReference type="NCBI Taxonomy" id="5759"/>
    <lineage>
        <taxon>Eukaryota</taxon>
        <taxon>Amoebozoa</taxon>
        <taxon>Evosea</taxon>
        <taxon>Archamoebae</taxon>
        <taxon>Mastigamoebida</taxon>
        <taxon>Entamoebidae</taxon>
        <taxon>Entamoeba</taxon>
    </lineage>
</organism>
<dbReference type="InterPro" id="IPR000719">
    <property type="entry name" value="Prot_kinase_dom"/>
</dbReference>
<comment type="caution">
    <text evidence="7">The sequence shown here is derived from an EMBL/GenBank/DDBJ whole genome shotgun (WGS) entry which is preliminary data.</text>
</comment>
<feature type="domain" description="Protein kinase" evidence="6">
    <location>
        <begin position="84"/>
        <end position="323"/>
    </location>
</feature>
<evidence type="ECO:0000313" key="7">
    <source>
        <dbReference type="EMBL" id="GAT93617.1"/>
    </source>
</evidence>
<dbReference type="GO" id="GO:0004674">
    <property type="term" value="F:protein serine/threonine kinase activity"/>
    <property type="evidence" value="ECO:0007669"/>
    <property type="project" value="UniProtKB-KW"/>
</dbReference>
<keyword evidence="4 7" id="KW-0418">Kinase</keyword>
<dbReference type="PROSITE" id="PS50011">
    <property type="entry name" value="PROTEIN_KINASE_DOM"/>
    <property type="match status" value="1"/>
</dbReference>
<proteinExistence type="predicted"/>
<dbReference type="VEuPathDB" id="AmoebaDB:EHI_087860"/>
<dbReference type="GO" id="GO:0005524">
    <property type="term" value="F:ATP binding"/>
    <property type="evidence" value="ECO:0007669"/>
    <property type="project" value="UniProtKB-KW"/>
</dbReference>
<gene>
    <name evidence="7" type="ORF">CL6EHI_087860</name>
</gene>
<dbReference type="SUPFAM" id="SSF56112">
    <property type="entry name" value="Protein kinase-like (PK-like)"/>
    <property type="match status" value="1"/>
</dbReference>
<dbReference type="InterPro" id="IPR008271">
    <property type="entry name" value="Ser/Thr_kinase_AS"/>
</dbReference>
<dbReference type="VEuPathDB" id="AmoebaDB:EHI5A_101200"/>
<dbReference type="PANTHER" id="PTHR24345:SF0">
    <property type="entry name" value="CELL CYCLE SERINE_THREONINE-PROTEIN KINASE CDC5_MSD2"/>
    <property type="match status" value="1"/>
</dbReference>
<dbReference type="GO" id="GO:0005634">
    <property type="term" value="C:nucleus"/>
    <property type="evidence" value="ECO:0007669"/>
    <property type="project" value="TreeGrafter"/>
</dbReference>
<evidence type="ECO:0000256" key="1">
    <source>
        <dbReference type="ARBA" id="ARBA00022527"/>
    </source>
</evidence>
<protein>
    <submittedName>
        <fullName evidence="7">Protein kinase domain containing protein</fullName>
    </submittedName>
</protein>